<dbReference type="FunFam" id="1.10.510.10:FF:000005">
    <property type="entry name" value="cAMP-dependent protein kinase catalytic subunit alpha"/>
    <property type="match status" value="1"/>
</dbReference>
<dbReference type="SMART" id="SM00220">
    <property type="entry name" value="S_TKc"/>
    <property type="match status" value="1"/>
</dbReference>
<dbReference type="InterPro" id="IPR000719">
    <property type="entry name" value="Prot_kinase_dom"/>
</dbReference>
<dbReference type="Gene3D" id="1.10.510.10">
    <property type="entry name" value="Transferase(Phosphotransferase) domain 1"/>
    <property type="match status" value="1"/>
</dbReference>
<reference evidence="9 10" key="1">
    <citation type="submission" date="2012-05" db="EMBL/GenBank/DDBJ databases">
        <title>Recombination and specialization in a pathogen metapopulation.</title>
        <authorList>
            <person name="Gardiner A."/>
            <person name="Kemen E."/>
            <person name="Schultz-Larsen T."/>
            <person name="MacLean D."/>
            <person name="Van Oosterhout C."/>
            <person name="Jones J.D.G."/>
        </authorList>
    </citation>
    <scope>NUCLEOTIDE SEQUENCE [LARGE SCALE GENOMIC DNA]</scope>
    <source>
        <strain evidence="9 10">Ac Nc2</strain>
    </source>
</reference>
<keyword evidence="10" id="KW-1185">Reference proteome</keyword>
<dbReference type="PROSITE" id="PS00107">
    <property type="entry name" value="PROTEIN_KINASE_ATP"/>
    <property type="match status" value="1"/>
</dbReference>
<keyword evidence="1 7" id="KW-0723">Serine/threonine-protein kinase</keyword>
<feature type="domain" description="Protein kinase" evidence="8">
    <location>
        <begin position="176"/>
        <end position="428"/>
    </location>
</feature>
<name>A0A024GRM6_9STRA</name>
<dbReference type="PROSITE" id="PS50011">
    <property type="entry name" value="PROTEIN_KINASE_DOM"/>
    <property type="match status" value="1"/>
</dbReference>
<dbReference type="GO" id="GO:0005524">
    <property type="term" value="F:ATP binding"/>
    <property type="evidence" value="ECO:0007669"/>
    <property type="project" value="UniProtKB-UniRule"/>
</dbReference>
<dbReference type="InterPro" id="IPR011009">
    <property type="entry name" value="Kinase-like_dom_sf"/>
</dbReference>
<dbReference type="SUPFAM" id="SSF56112">
    <property type="entry name" value="Protein kinase-like (PK-like)"/>
    <property type="match status" value="1"/>
</dbReference>
<evidence type="ECO:0000256" key="1">
    <source>
        <dbReference type="ARBA" id="ARBA00022527"/>
    </source>
</evidence>
<dbReference type="GO" id="GO:0004691">
    <property type="term" value="F:cAMP-dependent protein kinase activity"/>
    <property type="evidence" value="ECO:0007669"/>
    <property type="project" value="TreeGrafter"/>
</dbReference>
<evidence type="ECO:0000256" key="5">
    <source>
        <dbReference type="ARBA" id="ARBA00022840"/>
    </source>
</evidence>
<evidence type="ECO:0000256" key="2">
    <source>
        <dbReference type="ARBA" id="ARBA00022679"/>
    </source>
</evidence>
<dbReference type="InterPro" id="IPR017441">
    <property type="entry name" value="Protein_kinase_ATP_BS"/>
</dbReference>
<organism evidence="9 10">
    <name type="scientific">Albugo candida</name>
    <dbReference type="NCBI Taxonomy" id="65357"/>
    <lineage>
        <taxon>Eukaryota</taxon>
        <taxon>Sar</taxon>
        <taxon>Stramenopiles</taxon>
        <taxon>Oomycota</taxon>
        <taxon>Peronosporomycetes</taxon>
        <taxon>Albuginales</taxon>
        <taxon>Albuginaceae</taxon>
        <taxon>Albugo</taxon>
    </lineage>
</organism>
<dbReference type="EMBL" id="CAIX01000267">
    <property type="protein sequence ID" value="CCI49000.1"/>
    <property type="molecule type" value="Genomic_DNA"/>
</dbReference>
<evidence type="ECO:0000313" key="9">
    <source>
        <dbReference type="EMBL" id="CCI49000.1"/>
    </source>
</evidence>
<dbReference type="GO" id="GO:0009653">
    <property type="term" value="P:anatomical structure morphogenesis"/>
    <property type="evidence" value="ECO:0007669"/>
    <property type="project" value="UniProtKB-ARBA"/>
</dbReference>
<dbReference type="OrthoDB" id="63267at2759"/>
<protein>
    <recommendedName>
        <fullName evidence="8">Protein kinase domain-containing protein</fullName>
    </recommendedName>
</protein>
<comment type="caution">
    <text evidence="9">The sequence shown here is derived from an EMBL/GenBank/DDBJ whole genome shotgun (WGS) entry which is preliminary data.</text>
</comment>
<dbReference type="GO" id="GO:0005829">
    <property type="term" value="C:cytosol"/>
    <property type="evidence" value="ECO:0007669"/>
    <property type="project" value="TreeGrafter"/>
</dbReference>
<dbReference type="InParanoid" id="A0A024GRM6"/>
<sequence>EPLRFSPTEPIDCCSVGRVRACASFTFALVCASLDFELRPSLFLSFDSFFFVSILVSLQFLPIIKDDASRSRRFVCQPGRLFERVVAPVRAFLPVLSNTCVYDRDTTCIVVSMFQKNNLEHVCILYTMDLKLPRLILAFHQAFGGVAPREKTSPASPVDPVDITTSERIRHSLTDFEVLNTLGTGTFGRVRLVHLRNDPTKFYALKILKKSEILRLQQLHHIKCEIEILSRVNHPFIVKYLNHFQDDRRLYLILEYVQGGELFSYLRRQGRFADHVSCFYASQLVLAISYLHAQHIIYRDLKPENLLITLDGSLQITDFGFAKVTMDRTWTLCGTPEYLAPEIIQSKGHGKSVDWWALGILIYEMLAGYPPFYDENPFGIYQKILNGKVEFPKHMDSKAKDLVKKLLSHDRTKRLGTWEYIHLRQQTCDSIDMQAACVMAPRTSRSTSTLPK</sequence>
<dbReference type="Pfam" id="PF00069">
    <property type="entry name" value="Pkinase"/>
    <property type="match status" value="1"/>
</dbReference>
<accession>A0A024GRM6</accession>
<keyword evidence="4" id="KW-0418">Kinase</keyword>
<dbReference type="FunFam" id="3.30.200.20:FF:000042">
    <property type="entry name" value="Aurora kinase A"/>
    <property type="match status" value="1"/>
</dbReference>
<keyword evidence="5 6" id="KW-0067">ATP-binding</keyword>
<evidence type="ECO:0000256" key="6">
    <source>
        <dbReference type="PROSITE-ProRule" id="PRU10141"/>
    </source>
</evidence>
<dbReference type="AlphaFoldDB" id="A0A024GRM6"/>
<feature type="non-terminal residue" evidence="9">
    <location>
        <position position="1"/>
    </location>
</feature>
<evidence type="ECO:0000259" key="8">
    <source>
        <dbReference type="PROSITE" id="PS50011"/>
    </source>
</evidence>
<dbReference type="Gene3D" id="3.30.200.20">
    <property type="entry name" value="Phosphorylase Kinase, domain 1"/>
    <property type="match status" value="1"/>
</dbReference>
<feature type="binding site" evidence="6">
    <location>
        <position position="206"/>
    </location>
    <ligand>
        <name>ATP</name>
        <dbReference type="ChEBI" id="CHEBI:30616"/>
    </ligand>
</feature>
<dbReference type="PANTHER" id="PTHR24353">
    <property type="entry name" value="CYCLIC NUCLEOTIDE-DEPENDENT PROTEIN KINASE"/>
    <property type="match status" value="1"/>
</dbReference>
<dbReference type="PROSITE" id="PS00108">
    <property type="entry name" value="PROTEIN_KINASE_ST"/>
    <property type="match status" value="1"/>
</dbReference>
<dbReference type="InterPro" id="IPR008271">
    <property type="entry name" value="Ser/Thr_kinase_AS"/>
</dbReference>
<keyword evidence="3 6" id="KW-0547">Nucleotide-binding</keyword>
<evidence type="ECO:0000256" key="4">
    <source>
        <dbReference type="ARBA" id="ARBA00022777"/>
    </source>
</evidence>
<gene>
    <name evidence="9" type="ORF">BN9_102540</name>
</gene>
<dbReference type="PANTHER" id="PTHR24353:SF37">
    <property type="entry name" value="CAMP-DEPENDENT PROTEIN KINASE CATALYTIC SUBUNIT PRKX"/>
    <property type="match status" value="1"/>
</dbReference>
<evidence type="ECO:0000313" key="10">
    <source>
        <dbReference type="Proteomes" id="UP000053237"/>
    </source>
</evidence>
<dbReference type="GO" id="GO:0005952">
    <property type="term" value="C:cAMP-dependent protein kinase complex"/>
    <property type="evidence" value="ECO:0007669"/>
    <property type="project" value="TreeGrafter"/>
</dbReference>
<evidence type="ECO:0000256" key="3">
    <source>
        <dbReference type="ARBA" id="ARBA00022741"/>
    </source>
</evidence>
<comment type="similarity">
    <text evidence="7">Belongs to the protein kinase superfamily.</text>
</comment>
<keyword evidence="2" id="KW-0808">Transferase</keyword>
<dbReference type="Proteomes" id="UP000053237">
    <property type="component" value="Unassembled WGS sequence"/>
</dbReference>
<evidence type="ECO:0000256" key="7">
    <source>
        <dbReference type="RuleBase" id="RU000304"/>
    </source>
</evidence>
<proteinExistence type="inferred from homology"/>
<dbReference type="STRING" id="65357.A0A024GRM6"/>